<dbReference type="InterPro" id="IPR027417">
    <property type="entry name" value="P-loop_NTPase"/>
</dbReference>
<reference evidence="3" key="1">
    <citation type="journal article" date="2019" name="Int. J. Syst. Evol. Microbiol.">
        <title>The Global Catalogue of Microorganisms (GCM) 10K type strain sequencing project: providing services to taxonomists for standard genome sequencing and annotation.</title>
        <authorList>
            <consortium name="The Broad Institute Genomics Platform"/>
            <consortium name="The Broad Institute Genome Sequencing Center for Infectious Disease"/>
            <person name="Wu L."/>
            <person name="Ma J."/>
        </authorList>
    </citation>
    <scope>NUCLEOTIDE SEQUENCE [LARGE SCALE GENOMIC DNA]</scope>
    <source>
        <strain evidence="3">CECT 7798</strain>
    </source>
</reference>
<dbReference type="Proteomes" id="UP001595735">
    <property type="component" value="Unassembled WGS sequence"/>
</dbReference>
<gene>
    <name evidence="2" type="ORF">ACFONJ_15420</name>
</gene>
<protein>
    <recommendedName>
        <fullName evidence="1">AAA+ ATPase domain-containing protein</fullName>
    </recommendedName>
</protein>
<comment type="caution">
    <text evidence="2">The sequence shown here is derived from an EMBL/GenBank/DDBJ whole genome shotgun (WGS) entry which is preliminary data.</text>
</comment>
<dbReference type="RefSeq" id="WP_378170361.1">
    <property type="nucleotide sequence ID" value="NZ_JBHRYO010000002.1"/>
</dbReference>
<proteinExistence type="predicted"/>
<dbReference type="Pfam" id="PF20720">
    <property type="entry name" value="nSTAND3"/>
    <property type="match status" value="1"/>
</dbReference>
<evidence type="ECO:0000313" key="2">
    <source>
        <dbReference type="EMBL" id="MFC3757366.1"/>
    </source>
</evidence>
<dbReference type="SUPFAM" id="SSF52540">
    <property type="entry name" value="P-loop containing nucleoside triphosphate hydrolases"/>
    <property type="match status" value="1"/>
</dbReference>
<name>A0ABV7XWH7_9FLAO</name>
<dbReference type="InterPro" id="IPR049050">
    <property type="entry name" value="nSTAND3"/>
</dbReference>
<organism evidence="2 3">
    <name type="scientific">Chryseobacterium tructae</name>
    <dbReference type="NCBI Taxonomy" id="1037380"/>
    <lineage>
        <taxon>Bacteria</taxon>
        <taxon>Pseudomonadati</taxon>
        <taxon>Bacteroidota</taxon>
        <taxon>Flavobacteriia</taxon>
        <taxon>Flavobacteriales</taxon>
        <taxon>Weeksellaceae</taxon>
        <taxon>Chryseobacterium group</taxon>
        <taxon>Chryseobacterium</taxon>
    </lineage>
</organism>
<keyword evidence="3" id="KW-1185">Reference proteome</keyword>
<evidence type="ECO:0000313" key="3">
    <source>
        <dbReference type="Proteomes" id="UP001595735"/>
    </source>
</evidence>
<evidence type="ECO:0000259" key="1">
    <source>
        <dbReference type="SMART" id="SM00382"/>
    </source>
</evidence>
<sequence>MTDFDFHNLLFDIEFEKLCVDIINIRDSPIKFTTYRRGKDGGIDFKSTNTQIKIIGQCKLYNPANYSSFFTSLKNEVKKCIRQNPDRYILCTNITLKPDWATEILELFQGYIKNEEDIIDGAKLNRFLRGEQYENKKYQHLLKVYSKLLVPNLQFIERELEKIVDKKYINKTKSFLKQIQKEHKLFHNTQILRNCIDILEKNRIIILTGNPGVGKTTTAKMIVNYFINQKVENVLFLTGTDFDEIEGLYQENQIIVVDDFWGQNFSPKQCDGSLLLDFNRIINYFKESENRYLILTSREYIIKDVLSHSEYKTQHILNTDRFIVNLDDYHDEDKVRIFLNHLLYYDFEKSFFNHLKYSDTLEEIINHPNYSPRHIEEFIGRFLNFEDQGRFNFYYSFQEYLNSPIEYWNKNFNDLSGTSRLILLLLLISNDSIDLRNLEKSFNAVQSFVRESLNEDIKPLIFNKELQILEDFYIISEKQYDSDQIFIRFQNPGIKDFLIEYLRKDGKLWIEPLIKKAIFFHQLDSIFEIQTQEDDKQNITSGNPLYGKKINLSEELKKVLKTKILKEFKELNFSFYDDNLSERSLPSKHSVDEAKYRKLFLLNNLFNISKEENLDVRNFIIEEVKEDINSYSSISWKIMTERSIGEFSNIIKLLIPYIEIDASYIIHCYWDNCTFIYEYYHLFKLKKIFPIEFDAFLKKNITEIKEDIKYQIIDEIEYYRDNDMESELDTLLDYYIEEICAKYKIRLTSKFIKEIEDTAEREIFLLSKPINNKEIKVLKKIKSQPRYKFKPKKFDNVVNEYILDNSDEDFEPIKYLKTIKNNKKLINILNLNDDESISAPFKHNKDIFSFFIHWLEQEAISLSSFNNYTLLDSFFIFYCKSKNIDSIFFKNVFYELTKNSFNHDFSIPKIRIEKLFIQYNIPHHDVEILSPIIIANKRWYEFSGSDFKVYFISEHLNHIEYEEEFKEKVIDYSFEIHDSHLLRYLSYKNTNRLNKIVIIPELQRFISNIDTTSPRTIFSSFLSFFKMEFEIEWNKQERRFSESSLIDDEWFIVLIIQYLRIDFTTISLDVYFLKDFYSEENIKKYGINIKTHPKFYKYIINKLPKRNGLDFLTKESTIYFDIKLDELVQDEEFYLILQEVGMENYILNLYERIKQAVNNLLIS</sequence>
<dbReference type="EMBL" id="JBHRYO010000002">
    <property type="protein sequence ID" value="MFC3757366.1"/>
    <property type="molecule type" value="Genomic_DNA"/>
</dbReference>
<dbReference type="Gene3D" id="3.40.50.300">
    <property type="entry name" value="P-loop containing nucleotide triphosphate hydrolases"/>
    <property type="match status" value="1"/>
</dbReference>
<dbReference type="InterPro" id="IPR003593">
    <property type="entry name" value="AAA+_ATPase"/>
</dbReference>
<accession>A0ABV7XWH7</accession>
<dbReference type="SMART" id="SM00382">
    <property type="entry name" value="AAA"/>
    <property type="match status" value="1"/>
</dbReference>
<feature type="domain" description="AAA+ ATPase" evidence="1">
    <location>
        <begin position="201"/>
        <end position="322"/>
    </location>
</feature>